<evidence type="ECO:0000256" key="4">
    <source>
        <dbReference type="ARBA" id="ARBA00023136"/>
    </source>
</evidence>
<keyword evidence="4 5" id="KW-0472">Membrane</keyword>
<evidence type="ECO:0000256" key="5">
    <source>
        <dbReference type="SAM" id="Phobius"/>
    </source>
</evidence>
<dbReference type="Pfam" id="PF05154">
    <property type="entry name" value="TM2"/>
    <property type="match status" value="1"/>
</dbReference>
<keyword evidence="2 5" id="KW-0812">Transmembrane</keyword>
<evidence type="ECO:0000256" key="1">
    <source>
        <dbReference type="ARBA" id="ARBA00004141"/>
    </source>
</evidence>
<evidence type="ECO:0000313" key="8">
    <source>
        <dbReference type="Proteomes" id="UP000006755"/>
    </source>
</evidence>
<evidence type="ECO:0000313" key="7">
    <source>
        <dbReference type="EMBL" id="EKE75934.1"/>
    </source>
</evidence>
<sequence>MKGTVLRYSVQENIGTISAEDGQHYEFNNTQWQDNDSPRQGQQVDFSIVEGQVGKVFLLSSGATFANNIGNISNTRLVAALLAFFLGGFGVHKFYLGKTTAGVIMLVVFLLGFILLGIPSFIIGVIAFVEFIIYLVKPNEEFQRDYIDGDKSWF</sequence>
<dbReference type="InterPro" id="IPR007829">
    <property type="entry name" value="TM2"/>
</dbReference>
<proteinExistence type="predicted"/>
<gene>
    <name evidence="7" type="ORF">B3C1_05727</name>
</gene>
<reference evidence="7 8" key="1">
    <citation type="journal article" date="2012" name="J. Bacteriol.">
        <title>Genome Sequence of Gallaecimonas xiamenensis Type Strain 3-C-1.</title>
        <authorList>
            <person name="Lai Q."/>
            <person name="Wang L."/>
            <person name="Wang W."/>
            <person name="Shao Z."/>
        </authorList>
    </citation>
    <scope>NUCLEOTIDE SEQUENCE [LARGE SCALE GENOMIC DNA]</scope>
    <source>
        <strain evidence="7 8">3-C-1</strain>
    </source>
</reference>
<evidence type="ECO:0000256" key="3">
    <source>
        <dbReference type="ARBA" id="ARBA00022989"/>
    </source>
</evidence>
<feature type="transmembrane region" description="Helical" evidence="5">
    <location>
        <begin position="77"/>
        <end position="97"/>
    </location>
</feature>
<dbReference type="RefSeq" id="WP_008483520.1">
    <property type="nucleotide sequence ID" value="NZ_AMRI01000006.1"/>
</dbReference>
<dbReference type="GO" id="GO:0016020">
    <property type="term" value="C:membrane"/>
    <property type="evidence" value="ECO:0007669"/>
    <property type="project" value="UniProtKB-SubCell"/>
</dbReference>
<dbReference type="InterPro" id="IPR012340">
    <property type="entry name" value="NA-bd_OB-fold"/>
</dbReference>
<comment type="subcellular location">
    <subcellularLocation>
        <location evidence="1">Membrane</location>
        <topology evidence="1">Multi-pass membrane protein</topology>
    </subcellularLocation>
</comment>
<protein>
    <recommendedName>
        <fullName evidence="6">TM2 domain-containing protein</fullName>
    </recommendedName>
</protein>
<keyword evidence="3 5" id="KW-1133">Transmembrane helix</keyword>
<dbReference type="AlphaFoldDB" id="K2JZV9"/>
<organism evidence="7 8">
    <name type="scientific">Gallaecimonas xiamenensis 3-C-1</name>
    <dbReference type="NCBI Taxonomy" id="745411"/>
    <lineage>
        <taxon>Bacteria</taxon>
        <taxon>Pseudomonadati</taxon>
        <taxon>Pseudomonadota</taxon>
        <taxon>Gammaproteobacteria</taxon>
        <taxon>Enterobacterales</taxon>
        <taxon>Gallaecimonadaceae</taxon>
        <taxon>Gallaecimonas</taxon>
    </lineage>
</organism>
<dbReference type="STRING" id="745411.B3C1_05727"/>
<dbReference type="OrthoDB" id="9816361at2"/>
<evidence type="ECO:0000259" key="6">
    <source>
        <dbReference type="Pfam" id="PF05154"/>
    </source>
</evidence>
<dbReference type="Proteomes" id="UP000006755">
    <property type="component" value="Unassembled WGS sequence"/>
</dbReference>
<dbReference type="PATRIC" id="fig|745411.4.peg.1140"/>
<comment type="caution">
    <text evidence="7">The sequence shown here is derived from an EMBL/GenBank/DDBJ whole genome shotgun (WGS) entry which is preliminary data.</text>
</comment>
<keyword evidence="8" id="KW-1185">Reference proteome</keyword>
<name>K2JZV9_9GAMM</name>
<evidence type="ECO:0000256" key="2">
    <source>
        <dbReference type="ARBA" id="ARBA00022692"/>
    </source>
</evidence>
<dbReference type="Gene3D" id="2.40.50.140">
    <property type="entry name" value="Nucleic acid-binding proteins"/>
    <property type="match status" value="1"/>
</dbReference>
<dbReference type="EMBL" id="AMRI01000006">
    <property type="protein sequence ID" value="EKE75934.1"/>
    <property type="molecule type" value="Genomic_DNA"/>
</dbReference>
<dbReference type="eggNOG" id="COG2314">
    <property type="taxonomic scope" value="Bacteria"/>
</dbReference>
<feature type="domain" description="TM2" evidence="6">
    <location>
        <begin position="75"/>
        <end position="117"/>
    </location>
</feature>
<feature type="transmembrane region" description="Helical" evidence="5">
    <location>
        <begin position="103"/>
        <end position="136"/>
    </location>
</feature>
<accession>K2JZV9</accession>